<dbReference type="InterPro" id="IPR009959">
    <property type="entry name" value="Cyclase_SnoaL-like"/>
</dbReference>
<dbReference type="GO" id="GO:0030638">
    <property type="term" value="P:polyketide metabolic process"/>
    <property type="evidence" value="ECO:0007669"/>
    <property type="project" value="InterPro"/>
</dbReference>
<protein>
    <submittedName>
        <fullName evidence="1">Ester cyclase</fullName>
    </submittedName>
</protein>
<proteinExistence type="predicted"/>
<dbReference type="Proteomes" id="UP000515344">
    <property type="component" value="Chromosome"/>
</dbReference>
<dbReference type="AlphaFoldDB" id="A0A7G5XMZ9"/>
<dbReference type="Gene3D" id="3.10.450.50">
    <property type="match status" value="1"/>
</dbReference>
<evidence type="ECO:0000313" key="2">
    <source>
        <dbReference type="Proteomes" id="UP000515344"/>
    </source>
</evidence>
<gene>
    <name evidence="1" type="ORF">H4075_19745</name>
</gene>
<dbReference type="EMBL" id="CP060007">
    <property type="protein sequence ID" value="QNA46852.1"/>
    <property type="molecule type" value="Genomic_DNA"/>
</dbReference>
<dbReference type="SUPFAM" id="SSF54427">
    <property type="entry name" value="NTF2-like"/>
    <property type="match status" value="1"/>
</dbReference>
<name>A0A7G5XMZ9_9BACT</name>
<dbReference type="KEGG" id="lacs:H4075_19745"/>
<keyword evidence="2" id="KW-1185">Reference proteome</keyword>
<reference evidence="2" key="1">
    <citation type="submission" date="2020-08" db="EMBL/GenBank/DDBJ databases">
        <title>Lacibacter sp. S13-6-6 genome sequencing.</title>
        <authorList>
            <person name="Jin L."/>
        </authorList>
    </citation>
    <scope>NUCLEOTIDE SEQUENCE [LARGE SCALE GENOMIC DNA]</scope>
    <source>
        <strain evidence="2">S13-6-6</strain>
    </source>
</reference>
<accession>A0A7G5XMZ9</accession>
<dbReference type="Pfam" id="PF07366">
    <property type="entry name" value="SnoaL"/>
    <property type="match status" value="1"/>
</dbReference>
<organism evidence="1 2">
    <name type="scientific">Lacibacter sediminis</name>
    <dbReference type="NCBI Taxonomy" id="2760713"/>
    <lineage>
        <taxon>Bacteria</taxon>
        <taxon>Pseudomonadati</taxon>
        <taxon>Bacteroidota</taxon>
        <taxon>Chitinophagia</taxon>
        <taxon>Chitinophagales</taxon>
        <taxon>Chitinophagaceae</taxon>
        <taxon>Lacibacter</taxon>
    </lineage>
</organism>
<dbReference type="InterPro" id="IPR032710">
    <property type="entry name" value="NTF2-like_dom_sf"/>
</dbReference>
<evidence type="ECO:0000313" key="1">
    <source>
        <dbReference type="EMBL" id="QNA46852.1"/>
    </source>
</evidence>
<sequence>MAQHPASATAPTDLPAPVSAELAGTVSSVKSPKEIVKDFLSQVRSGLYPEKAGAYMADTVLAHQINSENPVTVRRTPANYTAHVREFLTLFGRFEFEITELLAEDDKVYARWIQKGIHQSAIDNYEPTGLPLIEFTSAVYRVEKEKIVEYWIQSDRQGMDEQLKKNAVLASGK</sequence>